<sequence length="161" mass="18105">MTWSGGRDSLFRHSQPLILLASWLFNHAPRGSMSSCHSLHFSLQNSVFFLCRKQLSRTCCSASSRHSPSVRPSRGSHGSDSTRTGSKGGCPECHLVQQAEFPFYVTNHVQYGPAITSLVLYWNHAQLIPCERVTEMIKALVDHSMSCRHSREHDEYGGSLW</sequence>
<reference evidence="2 3" key="1">
    <citation type="submission" date="2015-01" db="EMBL/GenBank/DDBJ databases">
        <authorList>
            <person name="Filippidou S."/>
            <person name="Jeanneret N."/>
            <person name="Russel-Delif L."/>
            <person name="Junier T."/>
            <person name="Wunderlin T."/>
            <person name="Molina V."/>
            <person name="Johnson S.L."/>
            <person name="Davenport K.W."/>
            <person name="Chain P.S."/>
            <person name="Dorador C."/>
            <person name="Junier P."/>
        </authorList>
    </citation>
    <scope>NUCLEOTIDE SEQUENCE [LARGE SCALE GENOMIC DNA]</scope>
    <source>
        <strain evidence="2 3">Et7/4</strain>
    </source>
</reference>
<proteinExistence type="predicted"/>
<feature type="region of interest" description="Disordered" evidence="1">
    <location>
        <begin position="62"/>
        <end position="86"/>
    </location>
</feature>
<feature type="compositionally biased region" description="Low complexity" evidence="1">
    <location>
        <begin position="62"/>
        <end position="79"/>
    </location>
</feature>
<gene>
    <name evidence="2" type="ORF">LG52_3372</name>
</gene>
<evidence type="ECO:0000313" key="3">
    <source>
        <dbReference type="Proteomes" id="UP000032522"/>
    </source>
</evidence>
<name>A0A0D8BVI9_GEOKU</name>
<protein>
    <submittedName>
        <fullName evidence="2">Transposase domain protein</fullName>
    </submittedName>
</protein>
<evidence type="ECO:0000313" key="2">
    <source>
        <dbReference type="EMBL" id="KJE28009.1"/>
    </source>
</evidence>
<organism evidence="2 3">
    <name type="scientific">Geobacillus kaustophilus</name>
    <dbReference type="NCBI Taxonomy" id="1462"/>
    <lineage>
        <taxon>Bacteria</taxon>
        <taxon>Bacillati</taxon>
        <taxon>Bacillota</taxon>
        <taxon>Bacilli</taxon>
        <taxon>Bacillales</taxon>
        <taxon>Anoxybacillaceae</taxon>
        <taxon>Geobacillus</taxon>
        <taxon>Geobacillus thermoleovorans group</taxon>
    </lineage>
</organism>
<accession>A0A0D8BVI9</accession>
<comment type="caution">
    <text evidence="2">The sequence shown here is derived from an EMBL/GenBank/DDBJ whole genome shotgun (WGS) entry which is preliminary data.</text>
</comment>
<dbReference type="AlphaFoldDB" id="A0A0D8BVI9"/>
<evidence type="ECO:0000256" key="1">
    <source>
        <dbReference type="SAM" id="MobiDB-lite"/>
    </source>
</evidence>
<dbReference type="PATRIC" id="fig|1462.6.peg.3713"/>
<dbReference type="Proteomes" id="UP000032522">
    <property type="component" value="Unassembled WGS sequence"/>
</dbReference>
<dbReference type="EMBL" id="JYBP01000003">
    <property type="protein sequence ID" value="KJE28009.1"/>
    <property type="molecule type" value="Genomic_DNA"/>
</dbReference>